<keyword evidence="3" id="KW-1185">Reference proteome</keyword>
<evidence type="ECO:0000256" key="1">
    <source>
        <dbReference type="SAM" id="MobiDB-lite"/>
    </source>
</evidence>
<dbReference type="EMBL" id="LCUC01000020">
    <property type="protein sequence ID" value="KKY39364.1"/>
    <property type="molecule type" value="Genomic_DNA"/>
</dbReference>
<comment type="caution">
    <text evidence="2">The sequence shown here is derived from an EMBL/GenBank/DDBJ whole genome shotgun (WGS) entry which is preliminary data.</text>
</comment>
<feature type="compositionally biased region" description="Acidic residues" evidence="1">
    <location>
        <begin position="298"/>
        <end position="308"/>
    </location>
</feature>
<dbReference type="OrthoDB" id="5238220at2759"/>
<sequence>MVDSVPADLGKPSYIDRCRLVNNSTGMASGRKRKNAAQKAKERDIYRQKAIQSKRQKLEVQANQDFPYESKEEKEARIEAGVAKLQKIFERNDRRLETQKAQGLLTVDFLEDHGVAQGNPINGPSAAAPKGKRRGIPITHALEPGTTITLYVVYISDPIDKDKKLAEHNMKRLCDQFLKKEDANEHAEKVLRNEKMQKSHLVSIQFRVGPEDGLFFGTKELADGKMVMCMVQRERQLSSDLDLSDIHVRKEFKEIYCPRFDVFYTNVIPKVFRDRDKASREENKKKKSKTKLNTPDTEAGDEGEPEPESGEKEHTDGDTSSLFSGPPTPEPEAGHGKRAEAKAEAEKEEEEDGDDDDSDTDSVATDVTLEPSQPGGNLGSLSWKDVEYMHEYVGSFTTMELANKEAVKVALKLWRPSGNRMDPWLYYRDAIKPSLVKVRDQELDVEAARIEFEVPEFEGHVNERPWPFVYSTVLVEKTRLEGPRDIGNYIVMDNDEGGSGKDGEDDEDGEENGKND</sequence>
<evidence type="ECO:0000313" key="3">
    <source>
        <dbReference type="Proteomes" id="UP000034680"/>
    </source>
</evidence>
<feature type="compositionally biased region" description="Acidic residues" evidence="1">
    <location>
        <begin position="346"/>
        <end position="360"/>
    </location>
</feature>
<protein>
    <submittedName>
        <fullName evidence="2">Uncharacterized protein</fullName>
    </submittedName>
</protein>
<reference evidence="2 3" key="1">
    <citation type="submission" date="2015-05" db="EMBL/GenBank/DDBJ databases">
        <title>Distinctive expansion of gene families associated with plant cell wall degradation and secondary metabolism in the genomes of grapevine trunk pathogens.</title>
        <authorList>
            <person name="Lawrence D.P."/>
            <person name="Travadon R."/>
            <person name="Rolshausen P.E."/>
            <person name="Baumgartner K."/>
        </authorList>
    </citation>
    <scope>NUCLEOTIDE SEQUENCE [LARGE SCALE GENOMIC DNA]</scope>
    <source>
        <strain evidence="2">DA912</strain>
    </source>
</reference>
<organism evidence="2 3">
    <name type="scientific">Diaporthe ampelina</name>
    <dbReference type="NCBI Taxonomy" id="1214573"/>
    <lineage>
        <taxon>Eukaryota</taxon>
        <taxon>Fungi</taxon>
        <taxon>Dikarya</taxon>
        <taxon>Ascomycota</taxon>
        <taxon>Pezizomycotina</taxon>
        <taxon>Sordariomycetes</taxon>
        <taxon>Sordariomycetidae</taxon>
        <taxon>Diaporthales</taxon>
        <taxon>Diaporthaceae</taxon>
        <taxon>Diaporthe</taxon>
    </lineage>
</organism>
<dbReference type="Proteomes" id="UP000034680">
    <property type="component" value="Unassembled WGS sequence"/>
</dbReference>
<name>A0A0G2FZV2_9PEZI</name>
<accession>A0A0G2FZV2</accession>
<reference evidence="2 3" key="2">
    <citation type="submission" date="2015-05" db="EMBL/GenBank/DDBJ databases">
        <authorList>
            <person name="Morales-Cruz A."/>
            <person name="Amrine K.C."/>
            <person name="Cantu D."/>
        </authorList>
    </citation>
    <scope>NUCLEOTIDE SEQUENCE [LARGE SCALE GENOMIC DNA]</scope>
    <source>
        <strain evidence="2">DA912</strain>
    </source>
</reference>
<proteinExistence type="predicted"/>
<dbReference type="AlphaFoldDB" id="A0A0G2FZV2"/>
<feature type="region of interest" description="Disordered" evidence="1">
    <location>
        <begin position="275"/>
        <end position="381"/>
    </location>
</feature>
<evidence type="ECO:0000313" key="2">
    <source>
        <dbReference type="EMBL" id="KKY39364.1"/>
    </source>
</evidence>
<feature type="compositionally biased region" description="Basic and acidic residues" evidence="1">
    <location>
        <begin position="275"/>
        <end position="284"/>
    </location>
</feature>
<gene>
    <name evidence="2" type="ORF">UCDDA912_g00575</name>
</gene>
<feature type="compositionally biased region" description="Basic and acidic residues" evidence="1">
    <location>
        <begin position="332"/>
        <end position="345"/>
    </location>
</feature>
<feature type="region of interest" description="Disordered" evidence="1">
    <location>
        <begin position="487"/>
        <end position="516"/>
    </location>
</feature>